<feature type="transmembrane region" description="Helical" evidence="9">
    <location>
        <begin position="269"/>
        <end position="288"/>
    </location>
</feature>
<feature type="region of interest" description="Disordered" evidence="8">
    <location>
        <begin position="986"/>
        <end position="1010"/>
    </location>
</feature>
<evidence type="ECO:0000313" key="13">
    <source>
        <dbReference type="Proteomes" id="UP001642464"/>
    </source>
</evidence>
<dbReference type="SUPFAM" id="SSF90123">
    <property type="entry name" value="ABC transporter transmembrane region"/>
    <property type="match status" value="2"/>
</dbReference>
<feature type="domain" description="ABC transporter" evidence="10">
    <location>
        <begin position="758"/>
        <end position="985"/>
    </location>
</feature>
<feature type="transmembrane region" description="Helical" evidence="9">
    <location>
        <begin position="176"/>
        <end position="195"/>
    </location>
</feature>
<dbReference type="InterPro" id="IPR017871">
    <property type="entry name" value="ABC_transporter-like_CS"/>
</dbReference>
<feature type="transmembrane region" description="Helical" evidence="9">
    <location>
        <begin position="1091"/>
        <end position="1114"/>
    </location>
</feature>
<feature type="transmembrane region" description="Helical" evidence="9">
    <location>
        <begin position="575"/>
        <end position="594"/>
    </location>
</feature>
<evidence type="ECO:0000256" key="5">
    <source>
        <dbReference type="ARBA" id="ARBA00022840"/>
    </source>
</evidence>
<sequence>MGDETAVAVDVRPLLRAEGGSEDVDGLAEGAQGAAAAAAARPRRAWAWELAGAAAIVGAWLGVWFGAGLREVSREWVASCSSPVDGLLDQHLDCSQGSWTFKLWSLPLVSSVSLCLLGRQAGRLAHLVDDSWIGFPPRVRGHWMAALTCTALGIGGGVVALWAPPQGWHSEFDGPSLAQSLIGCAVVCLIGAFAFGDVSVTIELACNYLNAWQLVALVTVEADHTVAGYASPMLLGQELSWVYALWWGTGWLIVGAAAKCLHIVAWEDWTFVVFNTGLLLIKGVILMWEVGYDASMGRLIPLMTILSSVVTWVELMLHWASWRGSRYRLDKAASQQNNGGHDEDAQDAAEQDVAGFWSTYTFWWVFGTLRAANDKGKISEADLPQLPLGDHAQTLLNAFEGIWRGEKDRENISGFRLMYLLAVKIQPRTFVSSLLHGWLFLFLMLLDPILLNRLLESSPADGVAETSALTNSLVLVLLLSASMLVRVTCMEVCFFESCRVSNNMRTLLVTAVFRKSLRGTDATTHYDTGKLTNLMATDADKIGKTAWLVFFLAQWTWAFGSLPVVIYFMHGVIGNAVWVAMATILFGGLTIRKLGNLEKPAVRKLQEYRDRRSQVLKEILASITVIKLQVWEQEWRDRVDEARDLEMRQLFVLRMLQAANVFVGTLLRVAVPVSIFAWYTAVEGHTLDSTTAFTTLAWISQMQWSISVLPDIYNLFASLGPSAERLATFLNDGDGLSWLDHDIAEPMRVGQGADAGQQRQVAVHFQGSAGHARHVVLDGVNLTINRGAFVIIAGAVGSGKSTLLATLAKGLDPVTGDVMVEGTRAFVSQRPFLLNDTVRNNITFGKAFDAALYEQCLRDAVLEQDLDALQDGDRTLVGENGVQLSGGQKARIAFARALYSDADCMFLDDVLSAVDASTGQFIWENTLTKRLAEKTVVLVTHQVQYLSQQEVSDVIILTAEGKVLCGPWLEVRAQVHDNIASFVQEDDSSDVTNSDGSSKSGLDVSGSRLRQTREHVEEHLTASLVSIREVEDRLRGVLLEHGGESIDAALVERVCATLRGEHDHVEGRKEGLIAWRDFKVYLGAFGSRATVTFLAVTLVAKAVVDVLMNVWLSIWGDSESPSLSFLYYYIGIGQASAVLSSLQTVILTLCALQASRRIHASMLRALLGASMSFFDKTPSGQLLNRFLQDLANIDNYVPNCVLDQISKTLNMVTQVGLVLLFAPWVIFTLPLIFVPYFVIFGTVRCAARDSRRLEAVAHSPVYMQFSDMLRGKLCVRAFHVEQRFEAWNRELVEAMAQGRYANEAVSKWAQTLTTQNGCLLYLSCGLTSVFLVHRGSMSLGQFGLVLLYSAQLQRASMDYMMGLTNLESQFVSVERIAAFARTPNEFDKDRARVASLGSGSGATSSEEDVDKAWPEAGELQLKDVTMRYSLHRASVLNGLSMHVLPGEKVALCGRTGCGKSSAFGAICRLYPISSGSIWVDGVDLASLPLERVRRGLRVITQDSVLVDGTLRSNLCLGDREDGPLLDRDLWAALAQVEMKAHVEGLPGQLDCEIQDGGRNFSVGQRQLLCTARALLPQRGMAPRLLLCDEATANIDLRTDEKVHDVLLGLDATVVMIMHRLQHVTRFDRVIVLAPGGTVLEQGAPADLLADTRSELHALFHKAQILP</sequence>
<feature type="transmembrane region" description="Helical" evidence="9">
    <location>
        <begin position="46"/>
        <end position="67"/>
    </location>
</feature>
<name>A0ABP0IBM1_9DINO</name>
<keyword evidence="4" id="KW-0547">Nucleotide-binding</keyword>
<feature type="domain" description="ABC transmembrane type-1" evidence="11">
    <location>
        <begin position="1089"/>
        <end position="1368"/>
    </location>
</feature>
<organism evidence="12 13">
    <name type="scientific">Durusdinium trenchii</name>
    <dbReference type="NCBI Taxonomy" id="1381693"/>
    <lineage>
        <taxon>Eukaryota</taxon>
        <taxon>Sar</taxon>
        <taxon>Alveolata</taxon>
        <taxon>Dinophyceae</taxon>
        <taxon>Suessiales</taxon>
        <taxon>Symbiodiniaceae</taxon>
        <taxon>Durusdinium</taxon>
    </lineage>
</organism>
<reference evidence="12 13" key="1">
    <citation type="submission" date="2024-02" db="EMBL/GenBank/DDBJ databases">
        <authorList>
            <person name="Chen Y."/>
            <person name="Shah S."/>
            <person name="Dougan E. K."/>
            <person name="Thang M."/>
            <person name="Chan C."/>
        </authorList>
    </citation>
    <scope>NUCLEOTIDE SEQUENCE [LARGE SCALE GENOMIC DNA]</scope>
</reference>
<dbReference type="InterPro" id="IPR044746">
    <property type="entry name" value="ABCC_6TM_D1"/>
</dbReference>
<evidence type="ECO:0000259" key="10">
    <source>
        <dbReference type="PROSITE" id="PS50893"/>
    </source>
</evidence>
<feature type="transmembrane region" description="Helical" evidence="9">
    <location>
        <begin position="545"/>
        <end position="569"/>
    </location>
</feature>
<feature type="domain" description="ABC transmembrane type-1" evidence="11">
    <location>
        <begin position="430"/>
        <end position="718"/>
    </location>
</feature>
<dbReference type="Proteomes" id="UP001642464">
    <property type="component" value="Unassembled WGS sequence"/>
</dbReference>
<evidence type="ECO:0000256" key="4">
    <source>
        <dbReference type="ARBA" id="ARBA00022741"/>
    </source>
</evidence>
<feature type="domain" description="ABC transporter" evidence="10">
    <location>
        <begin position="1419"/>
        <end position="1660"/>
    </location>
</feature>
<feature type="compositionally biased region" description="Polar residues" evidence="8">
    <location>
        <begin position="990"/>
        <end position="1000"/>
    </location>
</feature>
<proteinExistence type="predicted"/>
<dbReference type="InterPro" id="IPR036640">
    <property type="entry name" value="ABC1_TM_sf"/>
</dbReference>
<keyword evidence="3 9" id="KW-0812">Transmembrane</keyword>
<dbReference type="CDD" id="cd03250">
    <property type="entry name" value="ABCC_MRP_domain1"/>
    <property type="match status" value="1"/>
</dbReference>
<feature type="transmembrane region" description="Helical" evidence="9">
    <location>
        <begin position="471"/>
        <end position="495"/>
    </location>
</feature>
<feature type="transmembrane region" description="Helical" evidence="9">
    <location>
        <begin position="202"/>
        <end position="220"/>
    </location>
</feature>
<dbReference type="InterPro" id="IPR011527">
    <property type="entry name" value="ABC1_TM_dom"/>
</dbReference>
<dbReference type="SUPFAM" id="SSF52540">
    <property type="entry name" value="P-loop containing nucleoside triphosphate hydrolases"/>
    <property type="match status" value="2"/>
</dbReference>
<evidence type="ECO:0000256" key="2">
    <source>
        <dbReference type="ARBA" id="ARBA00022448"/>
    </source>
</evidence>
<dbReference type="Pfam" id="PF00005">
    <property type="entry name" value="ABC_tran"/>
    <property type="match status" value="2"/>
</dbReference>
<feature type="transmembrane region" description="Helical" evidence="9">
    <location>
        <begin position="1126"/>
        <end position="1152"/>
    </location>
</feature>
<protein>
    <submittedName>
        <fullName evidence="12">Metal resistance protein YCF1 (ABC-type Cd(2+) transporter) (ABC-type glutathione-S-conjugate transporter) (Yeast cadmium factor 1)</fullName>
    </submittedName>
</protein>
<evidence type="ECO:0000256" key="1">
    <source>
        <dbReference type="ARBA" id="ARBA00004141"/>
    </source>
</evidence>
<comment type="subcellular location">
    <subcellularLocation>
        <location evidence="1">Membrane</location>
        <topology evidence="1">Multi-pass membrane protein</topology>
    </subcellularLocation>
</comment>
<keyword evidence="13" id="KW-1185">Reference proteome</keyword>
<keyword evidence="6 9" id="KW-1133">Transmembrane helix</keyword>
<feature type="transmembrane region" description="Helical" evidence="9">
    <location>
        <begin position="240"/>
        <end position="257"/>
    </location>
</feature>
<dbReference type="CDD" id="cd18580">
    <property type="entry name" value="ABC_6TM_ABCC_D2"/>
    <property type="match status" value="1"/>
</dbReference>
<dbReference type="PANTHER" id="PTHR24223">
    <property type="entry name" value="ATP-BINDING CASSETTE SUB-FAMILY C"/>
    <property type="match status" value="1"/>
</dbReference>
<dbReference type="InterPro" id="IPR027417">
    <property type="entry name" value="P-loop_NTPase"/>
</dbReference>
<evidence type="ECO:0000256" key="3">
    <source>
        <dbReference type="ARBA" id="ARBA00022692"/>
    </source>
</evidence>
<dbReference type="SMART" id="SM00382">
    <property type="entry name" value="AAA"/>
    <property type="match status" value="2"/>
</dbReference>
<evidence type="ECO:0000256" key="8">
    <source>
        <dbReference type="SAM" id="MobiDB-lite"/>
    </source>
</evidence>
<keyword evidence="7 9" id="KW-0472">Membrane</keyword>
<dbReference type="InterPro" id="IPR044726">
    <property type="entry name" value="ABCC_6TM_D2"/>
</dbReference>
<dbReference type="CDD" id="cd18579">
    <property type="entry name" value="ABC_6TM_ABCC_D1"/>
    <property type="match status" value="1"/>
</dbReference>
<evidence type="ECO:0000313" key="12">
    <source>
        <dbReference type="EMBL" id="CAK8998694.1"/>
    </source>
</evidence>
<keyword evidence="5" id="KW-0067">ATP-binding</keyword>
<dbReference type="PROSITE" id="PS00211">
    <property type="entry name" value="ABC_TRANSPORTER_1"/>
    <property type="match status" value="1"/>
</dbReference>
<accession>A0ABP0IBM1</accession>
<dbReference type="Gene3D" id="1.20.1560.10">
    <property type="entry name" value="ABC transporter type 1, transmembrane domain"/>
    <property type="match status" value="2"/>
</dbReference>
<dbReference type="InterPro" id="IPR003593">
    <property type="entry name" value="AAA+_ATPase"/>
</dbReference>
<dbReference type="InterPro" id="IPR003439">
    <property type="entry name" value="ABC_transporter-like_ATP-bd"/>
</dbReference>
<dbReference type="Gene3D" id="3.40.50.300">
    <property type="entry name" value="P-loop containing nucleotide triphosphate hydrolases"/>
    <property type="match status" value="2"/>
</dbReference>
<feature type="transmembrane region" description="Helical" evidence="9">
    <location>
        <begin position="1215"/>
        <end position="1238"/>
    </location>
</feature>
<dbReference type="Pfam" id="PF00664">
    <property type="entry name" value="ABC_membrane"/>
    <property type="match status" value="2"/>
</dbReference>
<feature type="transmembrane region" description="Helical" evidence="9">
    <location>
        <begin position="430"/>
        <end position="451"/>
    </location>
</feature>
<evidence type="ECO:0000256" key="7">
    <source>
        <dbReference type="ARBA" id="ARBA00023136"/>
    </source>
</evidence>
<feature type="transmembrane region" description="Helical" evidence="9">
    <location>
        <begin position="143"/>
        <end position="164"/>
    </location>
</feature>
<evidence type="ECO:0000256" key="6">
    <source>
        <dbReference type="ARBA" id="ARBA00022989"/>
    </source>
</evidence>
<comment type="caution">
    <text evidence="12">The sequence shown here is derived from an EMBL/GenBank/DDBJ whole genome shotgun (WGS) entry which is preliminary data.</text>
</comment>
<feature type="transmembrane region" description="Helical" evidence="9">
    <location>
        <begin position="300"/>
        <end position="320"/>
    </location>
</feature>
<gene>
    <name evidence="12" type="ORF">SCF082_LOCUS5738</name>
</gene>
<evidence type="ECO:0000259" key="11">
    <source>
        <dbReference type="PROSITE" id="PS50929"/>
    </source>
</evidence>
<dbReference type="EMBL" id="CAXAMM010003124">
    <property type="protein sequence ID" value="CAK8998694.1"/>
    <property type="molecule type" value="Genomic_DNA"/>
</dbReference>
<dbReference type="PROSITE" id="PS50929">
    <property type="entry name" value="ABC_TM1F"/>
    <property type="match status" value="2"/>
</dbReference>
<dbReference type="InterPro" id="IPR050173">
    <property type="entry name" value="ABC_transporter_C-like"/>
</dbReference>
<evidence type="ECO:0000256" key="9">
    <source>
        <dbReference type="SAM" id="Phobius"/>
    </source>
</evidence>
<keyword evidence="2" id="KW-0813">Transport</keyword>
<dbReference type="PROSITE" id="PS50893">
    <property type="entry name" value="ABC_TRANSPORTER_2"/>
    <property type="match status" value="2"/>
</dbReference>